<sequence length="762" mass="84496">MKGWGKWEVPEKTCRPASLSGIIPLLGDDRLTAQSPRAPLMKRALSEMFRTKAGMSRSPASRCLAQSFVRQLLAKQLCMCLMTEASYRDLHPHTALMTFWLSHRGAMIPPCSFEDSIVKFSHYFWKLLFGKNDFGAKSSIYKMIRGKTGHFVYNMAAPGRGVQRPPVMSTKLAGDFSLRLLKSVPESPYCKTFSGNLHKLAYETAKKLTLALLNLEPRQKINGLAICDSYLAKCGELRSGNRGGLKKRAGGRRGCESERLQLMSVCAVAMGECARKLRKNNYPTIGCSRNVHFVVNSLKWSVPVYGSTRVVPELSGQTMETTKLKSRCGHHKRQMKSVSVKPKYFTKKKVKNKKEKHEEIAFDFQIDLPVPNLTVEQEVIALRKELLRVSHSSRRRYSRPVAEEELRFTTTESMNVGSEENAEVAAHSNVAGISRQFCSVGTPQPGVGKSIALSPPLTKGRYLGANTSTSSRSSSPQLGSACSLAHFSYFRFFSIARKSIPLASGKDCGIMHSASSALSSSPVDTQMMSSLHSLSLESGGRVILVFIFSWGAKLRLPSTTCGNLRQNCDYLRLPATTSDYPLLPATTCDNLRLRVTTCDNLRKPVTTRNYLRLLVTTCDYLRLLAITCDYLRENGAAPESKVGGKVDPRQNPPTSDTVLHDSHLQKSGSDPAGDLIRQPFLIGSQDLDVQSRPNLFIRQARQPCRSTCRNRRDLLGVGAAARACGNDSDTGGCNPPRDLEWDGPPWDPILQDQEARERYGRN</sequence>
<keyword evidence="3" id="KW-1185">Reference proteome</keyword>
<reference evidence="2 3" key="1">
    <citation type="submission" date="2023-02" db="EMBL/GenBank/DDBJ databases">
        <title>LHISI_Scaffold_Assembly.</title>
        <authorList>
            <person name="Stuart O.P."/>
            <person name="Cleave R."/>
            <person name="Magrath M.J.L."/>
            <person name="Mikheyev A.S."/>
        </authorList>
    </citation>
    <scope>NUCLEOTIDE SEQUENCE [LARGE SCALE GENOMIC DNA]</scope>
    <source>
        <strain evidence="2">Daus_M_001</strain>
        <tissue evidence="2">Leg muscle</tissue>
    </source>
</reference>
<feature type="region of interest" description="Disordered" evidence="1">
    <location>
        <begin position="725"/>
        <end position="762"/>
    </location>
</feature>
<gene>
    <name evidence="2" type="ORF">PR048_013002</name>
</gene>
<evidence type="ECO:0000313" key="3">
    <source>
        <dbReference type="Proteomes" id="UP001159363"/>
    </source>
</evidence>
<organism evidence="2 3">
    <name type="scientific">Dryococelus australis</name>
    <dbReference type="NCBI Taxonomy" id="614101"/>
    <lineage>
        <taxon>Eukaryota</taxon>
        <taxon>Metazoa</taxon>
        <taxon>Ecdysozoa</taxon>
        <taxon>Arthropoda</taxon>
        <taxon>Hexapoda</taxon>
        <taxon>Insecta</taxon>
        <taxon>Pterygota</taxon>
        <taxon>Neoptera</taxon>
        <taxon>Polyneoptera</taxon>
        <taxon>Phasmatodea</taxon>
        <taxon>Verophasmatodea</taxon>
        <taxon>Anareolatae</taxon>
        <taxon>Phasmatidae</taxon>
        <taxon>Eurycanthinae</taxon>
        <taxon>Dryococelus</taxon>
    </lineage>
</organism>
<name>A0ABQ9HR88_9NEOP</name>
<dbReference type="Proteomes" id="UP001159363">
    <property type="component" value="Chromosome X"/>
</dbReference>
<comment type="caution">
    <text evidence="2">The sequence shown here is derived from an EMBL/GenBank/DDBJ whole genome shotgun (WGS) entry which is preliminary data.</text>
</comment>
<feature type="region of interest" description="Disordered" evidence="1">
    <location>
        <begin position="638"/>
        <end position="672"/>
    </location>
</feature>
<dbReference type="EMBL" id="JARBHB010000004">
    <property type="protein sequence ID" value="KAJ8886790.1"/>
    <property type="molecule type" value="Genomic_DNA"/>
</dbReference>
<protein>
    <submittedName>
        <fullName evidence="2">Uncharacterized protein</fullName>
    </submittedName>
</protein>
<feature type="compositionally biased region" description="Basic and acidic residues" evidence="1">
    <location>
        <begin position="753"/>
        <end position="762"/>
    </location>
</feature>
<evidence type="ECO:0000256" key="1">
    <source>
        <dbReference type="SAM" id="MobiDB-lite"/>
    </source>
</evidence>
<accession>A0ABQ9HR88</accession>
<proteinExistence type="predicted"/>
<evidence type="ECO:0000313" key="2">
    <source>
        <dbReference type="EMBL" id="KAJ8886790.1"/>
    </source>
</evidence>